<proteinExistence type="inferred from homology"/>
<comment type="function">
    <text evidence="2">Exopeptidase that catalyzes the hydrolytic cleavage of multi-L-arginyl-poly-L-aspartic acid (cyanophycin; a water-insoluble reserve polymer) into aspartate-arginine dipeptides.</text>
</comment>
<evidence type="ECO:0000256" key="4">
    <source>
        <dbReference type="ARBA" id="ARBA00013115"/>
    </source>
</evidence>
<dbReference type="EC" id="3.4.15.6" evidence="4"/>
<dbReference type="AlphaFoldDB" id="A0A1I4Y5N8"/>
<keyword evidence="11" id="KW-1185">Reference proteome</keyword>
<evidence type="ECO:0000256" key="1">
    <source>
        <dbReference type="ARBA" id="ARBA00001092"/>
    </source>
</evidence>
<dbReference type="CDD" id="cd03145">
    <property type="entry name" value="GAT1_cyanophycinase"/>
    <property type="match status" value="1"/>
</dbReference>
<dbReference type="OrthoDB" id="9799980at2"/>
<evidence type="ECO:0000256" key="9">
    <source>
        <dbReference type="PIRSR" id="PIRSR032067-1"/>
    </source>
</evidence>
<gene>
    <name evidence="10" type="ORF">SAMN05216289_11526</name>
</gene>
<dbReference type="PANTHER" id="PTHR36175">
    <property type="entry name" value="CYANOPHYCINASE"/>
    <property type="match status" value="1"/>
</dbReference>
<dbReference type="Pfam" id="PF03575">
    <property type="entry name" value="Peptidase_S51"/>
    <property type="match status" value="1"/>
</dbReference>
<dbReference type="Gene3D" id="3.40.50.880">
    <property type="match status" value="1"/>
</dbReference>
<evidence type="ECO:0000256" key="6">
    <source>
        <dbReference type="ARBA" id="ARBA00022670"/>
    </source>
</evidence>
<dbReference type="GO" id="GO:0008236">
    <property type="term" value="F:serine-type peptidase activity"/>
    <property type="evidence" value="ECO:0007669"/>
    <property type="project" value="UniProtKB-KW"/>
</dbReference>
<evidence type="ECO:0000256" key="2">
    <source>
        <dbReference type="ARBA" id="ARBA00002039"/>
    </source>
</evidence>
<dbReference type="EMBL" id="FOVF01000015">
    <property type="protein sequence ID" value="SFN33392.1"/>
    <property type="molecule type" value="Genomic_DNA"/>
</dbReference>
<accession>A0A1I4Y5N8</accession>
<dbReference type="InterPro" id="IPR011811">
    <property type="entry name" value="Peptidase_S51_cyanophycinase"/>
</dbReference>
<feature type="active site" description="Charge relay system" evidence="9">
    <location>
        <position position="205"/>
    </location>
</feature>
<dbReference type="SUPFAM" id="SSF52317">
    <property type="entry name" value="Class I glutamine amidotransferase-like"/>
    <property type="match status" value="1"/>
</dbReference>
<dbReference type="InterPro" id="IPR005320">
    <property type="entry name" value="Peptidase_S51"/>
</dbReference>
<evidence type="ECO:0000313" key="11">
    <source>
        <dbReference type="Proteomes" id="UP000198575"/>
    </source>
</evidence>
<reference evidence="10 11" key="1">
    <citation type="submission" date="2016-10" db="EMBL/GenBank/DDBJ databases">
        <authorList>
            <person name="de Groot N.N."/>
        </authorList>
    </citation>
    <scope>NUCLEOTIDE SEQUENCE [LARGE SCALE GENOMIC DNA]</scope>
    <source>
        <strain evidence="10 11">CGMCC 1.7659</strain>
    </source>
</reference>
<dbReference type="GO" id="GO:0008241">
    <property type="term" value="F:peptidyl-dipeptidase activity"/>
    <property type="evidence" value="ECO:0007669"/>
    <property type="project" value="UniProtKB-EC"/>
</dbReference>
<dbReference type="PIRSF" id="PIRSF032067">
    <property type="entry name" value="Cyanophycinase"/>
    <property type="match status" value="1"/>
</dbReference>
<keyword evidence="6" id="KW-0645">Protease</keyword>
<name>A0A1I4Y5N8_9GAMM</name>
<dbReference type="NCBIfam" id="TIGR02069">
    <property type="entry name" value="cyanophycinase"/>
    <property type="match status" value="1"/>
</dbReference>
<sequence length="280" mass="29875">MCPSKVSDGDERGWIIPIGGAEEKQNDRRILSRFVELCGGEDADIVVFPTASRLLDTGARYEEIFRDLGAAAVESIDFDTRRDCEEKGRLERIGRATGLFFTGGNQLRITTLIGGTPVAKLIRQRNAQGVHVAGTSAGAAILSEHMIAFGEEGGSPRAGSVRLAPGLGLTNRFIIDQHFRQRDRLGRLATALAFNPFAIGIGLDEDTAAFIGPDNTLEVEGSGSVTVIDAADLQFSSMDRADEGDAVCLLGLGVHMLVHGATFNLHTRRAGAGTLISPKE</sequence>
<dbReference type="InterPro" id="IPR029062">
    <property type="entry name" value="Class_I_gatase-like"/>
</dbReference>
<comment type="similarity">
    <text evidence="3">Belongs to the peptidase S51 family.</text>
</comment>
<organism evidence="10 11">
    <name type="scientific">Dokdonella immobilis</name>
    <dbReference type="NCBI Taxonomy" id="578942"/>
    <lineage>
        <taxon>Bacteria</taxon>
        <taxon>Pseudomonadati</taxon>
        <taxon>Pseudomonadota</taxon>
        <taxon>Gammaproteobacteria</taxon>
        <taxon>Lysobacterales</taxon>
        <taxon>Rhodanobacteraceae</taxon>
        <taxon>Dokdonella</taxon>
    </lineage>
</organism>
<evidence type="ECO:0000313" key="10">
    <source>
        <dbReference type="EMBL" id="SFN33392.1"/>
    </source>
</evidence>
<keyword evidence="8" id="KW-0720">Serine protease</keyword>
<evidence type="ECO:0000256" key="3">
    <source>
        <dbReference type="ARBA" id="ARBA00006534"/>
    </source>
</evidence>
<comment type="catalytic activity">
    <reaction evidence="1">
        <text>[L-4-(L-arginin-2-N-yl)aspartate](n) + H2O = [L-4-(L-arginin-2-N-yl)aspartate](n-1) + L-4-(L-arginin-2-N-yl)aspartate</text>
        <dbReference type="Rhea" id="RHEA:12845"/>
        <dbReference type="Rhea" id="RHEA-COMP:13728"/>
        <dbReference type="Rhea" id="RHEA-COMP:13734"/>
        <dbReference type="ChEBI" id="CHEBI:15377"/>
        <dbReference type="ChEBI" id="CHEBI:137986"/>
        <dbReference type="ChEBI" id="CHEBI:137991"/>
        <dbReference type="EC" id="3.4.15.6"/>
    </reaction>
</comment>
<dbReference type="GO" id="GO:0006508">
    <property type="term" value="P:proteolysis"/>
    <property type="evidence" value="ECO:0007669"/>
    <property type="project" value="UniProtKB-KW"/>
</dbReference>
<feature type="active site" description="Charge relay system" evidence="9">
    <location>
        <position position="178"/>
    </location>
</feature>
<feature type="active site" description="Charge relay system" evidence="9">
    <location>
        <position position="136"/>
    </location>
</feature>
<evidence type="ECO:0000256" key="7">
    <source>
        <dbReference type="ARBA" id="ARBA00022801"/>
    </source>
</evidence>
<evidence type="ECO:0000256" key="5">
    <source>
        <dbReference type="ARBA" id="ARBA00015719"/>
    </source>
</evidence>
<dbReference type="Proteomes" id="UP000198575">
    <property type="component" value="Unassembled WGS sequence"/>
</dbReference>
<dbReference type="RefSeq" id="WP_092407993.1">
    <property type="nucleotide sequence ID" value="NZ_FOVF01000015.1"/>
</dbReference>
<dbReference type="STRING" id="578942.SAMN05216289_11526"/>
<keyword evidence="7" id="KW-0378">Hydrolase</keyword>
<protein>
    <recommendedName>
        <fullName evidence="5">Cyanophycinase</fullName>
        <ecNumber evidence="4">3.4.15.6</ecNumber>
    </recommendedName>
</protein>
<dbReference type="PANTHER" id="PTHR36175:SF1">
    <property type="entry name" value="CYANOPHYCINASE"/>
    <property type="match status" value="1"/>
</dbReference>
<evidence type="ECO:0000256" key="8">
    <source>
        <dbReference type="ARBA" id="ARBA00022825"/>
    </source>
</evidence>